<feature type="domain" description="Thioredoxin" evidence="3">
    <location>
        <begin position="166"/>
        <end position="375"/>
    </location>
</feature>
<dbReference type="Proteomes" id="UP000030762">
    <property type="component" value="Unassembled WGS sequence"/>
</dbReference>
<accession>T0RQZ0</accession>
<dbReference type="InterPro" id="IPR017937">
    <property type="entry name" value="Thioredoxin_CS"/>
</dbReference>
<protein>
    <recommendedName>
        <fullName evidence="3">Thioredoxin domain-containing protein</fullName>
    </recommendedName>
</protein>
<dbReference type="GeneID" id="19950506"/>
<dbReference type="GO" id="GO:0030178">
    <property type="term" value="P:negative regulation of Wnt signaling pathway"/>
    <property type="evidence" value="ECO:0007669"/>
    <property type="project" value="TreeGrafter"/>
</dbReference>
<evidence type="ECO:0000259" key="3">
    <source>
        <dbReference type="PROSITE" id="PS51352"/>
    </source>
</evidence>
<organism evidence="4 5">
    <name type="scientific">Saprolegnia diclina (strain VS20)</name>
    <dbReference type="NCBI Taxonomy" id="1156394"/>
    <lineage>
        <taxon>Eukaryota</taxon>
        <taxon>Sar</taxon>
        <taxon>Stramenopiles</taxon>
        <taxon>Oomycota</taxon>
        <taxon>Saprolegniomycetes</taxon>
        <taxon>Saprolegniales</taxon>
        <taxon>Saprolegniaceae</taxon>
        <taxon>Saprolegnia</taxon>
    </lineage>
</organism>
<proteinExistence type="predicted"/>
<dbReference type="PROSITE" id="PS50088">
    <property type="entry name" value="ANK_REPEAT"/>
    <property type="match status" value="2"/>
</dbReference>
<dbReference type="OrthoDB" id="62480at2759"/>
<dbReference type="RefSeq" id="XP_008613953.1">
    <property type="nucleotide sequence ID" value="XM_008615731.1"/>
</dbReference>
<dbReference type="InParanoid" id="T0RQZ0"/>
<dbReference type="SUPFAM" id="SSF48403">
    <property type="entry name" value="Ankyrin repeat"/>
    <property type="match status" value="1"/>
</dbReference>
<dbReference type="Pfam" id="PF13905">
    <property type="entry name" value="Thioredoxin_8"/>
    <property type="match status" value="2"/>
</dbReference>
<evidence type="ECO:0000256" key="1">
    <source>
        <dbReference type="PROSITE-ProRule" id="PRU00023"/>
    </source>
</evidence>
<dbReference type="eggNOG" id="KOG2501">
    <property type="taxonomic scope" value="Eukaryota"/>
</dbReference>
<reference evidence="4 5" key="1">
    <citation type="submission" date="2012-04" db="EMBL/GenBank/DDBJ databases">
        <title>The Genome Sequence of Saprolegnia declina VS20.</title>
        <authorList>
            <consortium name="The Broad Institute Genome Sequencing Platform"/>
            <person name="Russ C."/>
            <person name="Nusbaum C."/>
            <person name="Tyler B."/>
            <person name="van West P."/>
            <person name="Dieguez-Uribeondo J."/>
            <person name="de Bruijn I."/>
            <person name="Tripathy S."/>
            <person name="Jiang R."/>
            <person name="Young S.K."/>
            <person name="Zeng Q."/>
            <person name="Gargeya S."/>
            <person name="Fitzgerald M."/>
            <person name="Haas B."/>
            <person name="Abouelleil A."/>
            <person name="Alvarado L."/>
            <person name="Arachchi H.M."/>
            <person name="Berlin A."/>
            <person name="Chapman S.B."/>
            <person name="Goldberg J."/>
            <person name="Griggs A."/>
            <person name="Gujja S."/>
            <person name="Hansen M."/>
            <person name="Howarth C."/>
            <person name="Imamovic A."/>
            <person name="Larimer J."/>
            <person name="McCowen C."/>
            <person name="Montmayeur A."/>
            <person name="Murphy C."/>
            <person name="Neiman D."/>
            <person name="Pearson M."/>
            <person name="Priest M."/>
            <person name="Roberts A."/>
            <person name="Saif S."/>
            <person name="Shea T."/>
            <person name="Sisk P."/>
            <person name="Sykes S."/>
            <person name="Wortman J."/>
            <person name="Nusbaum C."/>
            <person name="Birren B."/>
        </authorList>
    </citation>
    <scope>NUCLEOTIDE SEQUENCE [LARGE SCALE GENOMIC DNA]</scope>
    <source>
        <strain evidence="4 5">VS20</strain>
    </source>
</reference>
<keyword evidence="1" id="KW-0040">ANK repeat</keyword>
<keyword evidence="5" id="KW-1185">Reference proteome</keyword>
<dbReference type="GO" id="GO:0005634">
    <property type="term" value="C:nucleus"/>
    <property type="evidence" value="ECO:0007669"/>
    <property type="project" value="TreeGrafter"/>
</dbReference>
<feature type="compositionally biased region" description="Low complexity" evidence="2">
    <location>
        <begin position="112"/>
        <end position="126"/>
    </location>
</feature>
<dbReference type="SMART" id="SM00248">
    <property type="entry name" value="ANK"/>
    <property type="match status" value="2"/>
</dbReference>
<dbReference type="GO" id="GO:0031397">
    <property type="term" value="P:negative regulation of protein ubiquitination"/>
    <property type="evidence" value="ECO:0007669"/>
    <property type="project" value="TreeGrafter"/>
</dbReference>
<dbReference type="Gene3D" id="3.40.30.10">
    <property type="entry name" value="Glutaredoxin"/>
    <property type="match status" value="2"/>
</dbReference>
<dbReference type="OMA" id="DRFINRD"/>
<dbReference type="PROSITE" id="PS00194">
    <property type="entry name" value="THIOREDOXIN_1"/>
    <property type="match status" value="1"/>
</dbReference>
<feature type="region of interest" description="Disordered" evidence="2">
    <location>
        <begin position="104"/>
        <end position="143"/>
    </location>
</feature>
<dbReference type="InterPro" id="IPR013766">
    <property type="entry name" value="Thioredoxin_domain"/>
</dbReference>
<dbReference type="InterPro" id="IPR002110">
    <property type="entry name" value="Ankyrin_rpt"/>
</dbReference>
<name>T0RQZ0_SAPDV</name>
<dbReference type="PANTHER" id="PTHR46472">
    <property type="entry name" value="NUCLEOREDOXIN"/>
    <property type="match status" value="1"/>
</dbReference>
<dbReference type="SUPFAM" id="SSF52833">
    <property type="entry name" value="Thioredoxin-like"/>
    <property type="match status" value="2"/>
</dbReference>
<dbReference type="InterPro" id="IPR036249">
    <property type="entry name" value="Thioredoxin-like_sf"/>
</dbReference>
<dbReference type="Gene3D" id="1.25.40.20">
    <property type="entry name" value="Ankyrin repeat-containing domain"/>
    <property type="match status" value="1"/>
</dbReference>
<dbReference type="PROSITE" id="PS50297">
    <property type="entry name" value="ANK_REP_REGION"/>
    <property type="match status" value="2"/>
</dbReference>
<evidence type="ECO:0000313" key="4">
    <source>
        <dbReference type="EMBL" id="EQC32452.1"/>
    </source>
</evidence>
<dbReference type="PANTHER" id="PTHR46472:SF1">
    <property type="entry name" value="NUCLEOREDOXIN"/>
    <property type="match status" value="1"/>
</dbReference>
<dbReference type="Pfam" id="PF13637">
    <property type="entry name" value="Ank_4"/>
    <property type="match status" value="1"/>
</dbReference>
<feature type="repeat" description="ANK" evidence="1">
    <location>
        <begin position="43"/>
        <end position="75"/>
    </location>
</feature>
<feature type="repeat" description="ANK" evidence="1">
    <location>
        <begin position="10"/>
        <end position="42"/>
    </location>
</feature>
<dbReference type="STRING" id="1156394.T0RQZ0"/>
<dbReference type="AlphaFoldDB" id="T0RQZ0"/>
<dbReference type="EMBL" id="JH767163">
    <property type="protein sequence ID" value="EQC32452.1"/>
    <property type="molecule type" value="Genomic_DNA"/>
</dbReference>
<dbReference type="PROSITE" id="PS51257">
    <property type="entry name" value="PROKAR_LIPOPROTEIN"/>
    <property type="match status" value="1"/>
</dbReference>
<dbReference type="PROSITE" id="PS51352">
    <property type="entry name" value="THIOREDOXIN_2"/>
    <property type="match status" value="1"/>
</dbReference>
<dbReference type="InterPro" id="IPR012336">
    <property type="entry name" value="Thioredoxin-like_fold"/>
</dbReference>
<evidence type="ECO:0000256" key="2">
    <source>
        <dbReference type="SAM" id="MobiDB-lite"/>
    </source>
</evidence>
<sequence>MADMEARDAHGHTPLFLACRRGHLASVKFLLESAADVHTANDDGRTLVHAAALGGSLPCLHLVLEYGGDPFAADRDGETPYEMLLERGDETAAPLLDYLDSQCSLRQPPLSPRSTPTAAAPAPTSSYDVDEDAGQEAPGEGWRGWIRGKATSLLGLDRTVVNEDTDEAAAEAPLSPLKPPTDSEVASSMAYRKLVPPRHVEEAMQHLQVLLYFSAHWCGPCRGFTPTLAAYYSKLHEKLNFEIVFVSSDSDDEAFAEYFGSMPWLALPYAERDLKEALSTKFNVQGIPTLVVLDEGGAVITTNARGKISSDPDGLAFPYVPKTFRQMLGDRFINRDGAVFSAGDLKGKVLLLYFATAAVEDCDAFTLRLVDAYESAKANGHELEVLYLSCDTSQNVFDDKLSTMPWLAVPFDAAKTAFEDFAELYELETIPQVVVLGINQGPTRAIINKNAVAAITSDVDNSAFPWPPMSVVDLGVSTSSNGFSINDKPSLVSYCHMLEGDDLVQHEADLKTLAAECGRGTVCDGNVCTVKDEPSVVFFTVKTPGGLGERVRDIAGVKDDDVTGPYAILLDVRGGSAYVHHGLNVDALRKTLQQFQDKALDMKALSF</sequence>
<dbReference type="VEuPathDB" id="FungiDB:SDRG_09779"/>
<gene>
    <name evidence="4" type="ORF">SDRG_09779</name>
</gene>
<dbReference type="GO" id="GO:0004791">
    <property type="term" value="F:thioredoxin-disulfide reductase (NADPH) activity"/>
    <property type="evidence" value="ECO:0007669"/>
    <property type="project" value="TreeGrafter"/>
</dbReference>
<evidence type="ECO:0000313" key="5">
    <source>
        <dbReference type="Proteomes" id="UP000030762"/>
    </source>
</evidence>
<dbReference type="InterPro" id="IPR036770">
    <property type="entry name" value="Ankyrin_rpt-contain_sf"/>
</dbReference>